<reference evidence="3" key="1">
    <citation type="submission" date="2021-01" db="EMBL/GenBank/DDBJ databases">
        <title>Whole genome shotgun sequence of Catellatospora methionotrophica NBRC 14553.</title>
        <authorList>
            <person name="Komaki H."/>
            <person name="Tamura T."/>
        </authorList>
    </citation>
    <scope>NUCLEOTIDE SEQUENCE</scope>
    <source>
        <strain evidence="3">NBRC 14553</strain>
    </source>
</reference>
<feature type="signal peptide" evidence="1">
    <location>
        <begin position="1"/>
        <end position="21"/>
    </location>
</feature>
<keyword evidence="1" id="KW-0732">Signal</keyword>
<evidence type="ECO:0000256" key="1">
    <source>
        <dbReference type="SAM" id="SignalP"/>
    </source>
</evidence>
<dbReference type="Pfam" id="PF03724">
    <property type="entry name" value="META"/>
    <property type="match status" value="2"/>
</dbReference>
<proteinExistence type="predicted"/>
<sequence length="284" mass="29983">MNTVRVVPLLTLLLLAACAQPQDTGAGSPPGDGAVLAGRTFLSTAVVRDGKPFALVKDTRIRLTLDDRGHVGATAGCNSMGGDADLTGGRLRMTGDVSMTDMGCDPARHAQDELVSGFLQAGPTWELTGDVLKLRTDTMEVTLQDQESADPDRPLTGNRWQVDTVLDGQSAGSVPNGATAYLEFADGKVQGHTGCNTMGGSAVLGEKTITFGDLFTTKMACADDVDKLERAVLATLKGEVTWQVTADRLTLTGPDGKGLQLRAAVRWRAVRRIGDFAQVRNPSL</sequence>
<accession>A0A8J3LCR9</accession>
<keyword evidence="4" id="KW-1185">Reference proteome</keyword>
<dbReference type="PANTHER" id="PTHR35535">
    <property type="entry name" value="HEAT SHOCK PROTEIN HSLJ"/>
    <property type="match status" value="1"/>
</dbReference>
<dbReference type="Gene3D" id="2.40.128.270">
    <property type="match status" value="2"/>
</dbReference>
<dbReference type="PANTHER" id="PTHR35535:SF2">
    <property type="entry name" value="DUF306 DOMAIN-CONTAINING PROTEIN"/>
    <property type="match status" value="1"/>
</dbReference>
<gene>
    <name evidence="3" type="ORF">Cme02nite_05820</name>
</gene>
<feature type="chain" id="PRO_5038357732" evidence="1">
    <location>
        <begin position="22"/>
        <end position="284"/>
    </location>
</feature>
<dbReference type="InterPro" id="IPR053147">
    <property type="entry name" value="Hsp_HslJ-like"/>
</dbReference>
<protein>
    <submittedName>
        <fullName evidence="3">META domain-containing protein</fullName>
    </submittedName>
</protein>
<feature type="domain" description="DUF306" evidence="2">
    <location>
        <begin position="50"/>
        <end position="144"/>
    </location>
</feature>
<evidence type="ECO:0000313" key="4">
    <source>
        <dbReference type="Proteomes" id="UP000660339"/>
    </source>
</evidence>
<organism evidence="3 4">
    <name type="scientific">Catellatospora methionotrophica</name>
    <dbReference type="NCBI Taxonomy" id="121620"/>
    <lineage>
        <taxon>Bacteria</taxon>
        <taxon>Bacillati</taxon>
        <taxon>Actinomycetota</taxon>
        <taxon>Actinomycetes</taxon>
        <taxon>Micromonosporales</taxon>
        <taxon>Micromonosporaceae</taxon>
        <taxon>Catellatospora</taxon>
    </lineage>
</organism>
<name>A0A8J3LCR9_9ACTN</name>
<dbReference type="AlphaFoldDB" id="A0A8J3LCR9"/>
<evidence type="ECO:0000313" key="3">
    <source>
        <dbReference type="EMBL" id="GIG12250.1"/>
    </source>
</evidence>
<feature type="domain" description="DUF306" evidence="2">
    <location>
        <begin position="153"/>
        <end position="258"/>
    </location>
</feature>
<dbReference type="EMBL" id="BONJ01000001">
    <property type="protein sequence ID" value="GIG12250.1"/>
    <property type="molecule type" value="Genomic_DNA"/>
</dbReference>
<dbReference type="InterPro" id="IPR005184">
    <property type="entry name" value="DUF306_Meta_HslJ"/>
</dbReference>
<dbReference type="InterPro" id="IPR038670">
    <property type="entry name" value="HslJ-like_sf"/>
</dbReference>
<dbReference type="Proteomes" id="UP000660339">
    <property type="component" value="Unassembled WGS sequence"/>
</dbReference>
<comment type="caution">
    <text evidence="3">The sequence shown here is derived from an EMBL/GenBank/DDBJ whole genome shotgun (WGS) entry which is preliminary data.</text>
</comment>
<dbReference type="PROSITE" id="PS51257">
    <property type="entry name" value="PROKAR_LIPOPROTEIN"/>
    <property type="match status" value="1"/>
</dbReference>
<evidence type="ECO:0000259" key="2">
    <source>
        <dbReference type="Pfam" id="PF03724"/>
    </source>
</evidence>